<keyword evidence="2" id="KW-0732">Signal</keyword>
<reference evidence="3 4" key="1">
    <citation type="journal article" date="2019" name="Mol. Biol. Evol.">
        <title>Blast fungal genomes show frequent chromosomal changes, gene gains and losses, and effector gene turnover.</title>
        <authorList>
            <person name="Gomez Luciano L.B."/>
            <person name="Jason Tsai I."/>
            <person name="Chuma I."/>
            <person name="Tosa Y."/>
            <person name="Chen Y.H."/>
            <person name="Li J.Y."/>
            <person name="Li M.Y."/>
            <person name="Jade Lu M.Y."/>
            <person name="Nakayashiki H."/>
            <person name="Li W.H."/>
        </authorList>
    </citation>
    <scope>NUCLEOTIDE SEQUENCE [LARGE SCALE GENOMIC DNA]</scope>
    <source>
        <strain evidence="3">MZ5-1-6</strain>
    </source>
</reference>
<feature type="signal peptide" evidence="2">
    <location>
        <begin position="1"/>
        <end position="19"/>
    </location>
</feature>
<evidence type="ECO:0000313" key="4">
    <source>
        <dbReference type="Proteomes" id="UP000294847"/>
    </source>
</evidence>
<feature type="compositionally biased region" description="Polar residues" evidence="1">
    <location>
        <begin position="20"/>
        <end position="34"/>
    </location>
</feature>
<evidence type="ECO:0000256" key="1">
    <source>
        <dbReference type="SAM" id="MobiDB-lite"/>
    </source>
</evidence>
<evidence type="ECO:0000256" key="2">
    <source>
        <dbReference type="SAM" id="SignalP"/>
    </source>
</evidence>
<feature type="region of interest" description="Disordered" evidence="1">
    <location>
        <begin position="20"/>
        <end position="60"/>
    </location>
</feature>
<dbReference type="EMBL" id="CP034209">
    <property type="protein sequence ID" value="QBZ63689.1"/>
    <property type="molecule type" value="Genomic_DNA"/>
</dbReference>
<protein>
    <submittedName>
        <fullName evidence="3">Uncharacterized protein</fullName>
    </submittedName>
</protein>
<organism evidence="3 4">
    <name type="scientific">Pyricularia oryzae</name>
    <name type="common">Rice blast fungus</name>
    <name type="synonym">Magnaporthe oryzae</name>
    <dbReference type="NCBI Taxonomy" id="318829"/>
    <lineage>
        <taxon>Eukaryota</taxon>
        <taxon>Fungi</taxon>
        <taxon>Dikarya</taxon>
        <taxon>Ascomycota</taxon>
        <taxon>Pezizomycotina</taxon>
        <taxon>Sordariomycetes</taxon>
        <taxon>Sordariomycetidae</taxon>
        <taxon>Magnaporthales</taxon>
        <taxon>Pyriculariaceae</taxon>
        <taxon>Pyricularia</taxon>
    </lineage>
</organism>
<proteinExistence type="predicted"/>
<evidence type="ECO:0000313" key="3">
    <source>
        <dbReference type="EMBL" id="QBZ63689.1"/>
    </source>
</evidence>
<sequence length="86" mass="9004">MRFSTTAAILCALCSAVTATPSPGSTPANLQARQPISKDSKTSANGRPNRARPCSEEGEHCETPSDCCGALLCENKGCFQLKTFAP</sequence>
<gene>
    <name evidence="3" type="ORF">PoMZ_05375</name>
</gene>
<dbReference type="Proteomes" id="UP000294847">
    <property type="component" value="Chromosome 6"/>
</dbReference>
<dbReference type="AlphaFoldDB" id="A0A4P7NNE8"/>
<dbReference type="VEuPathDB" id="FungiDB:M_BR32_EuGene_00089561"/>
<accession>A0A4P7NNE8</accession>
<name>A0A4P7NNE8_PYROR</name>
<feature type="chain" id="PRO_5020231289" evidence="2">
    <location>
        <begin position="20"/>
        <end position="86"/>
    </location>
</feature>